<sequence length="143" mass="15127">MDSERAGRLVSALRARGVMAHLVEAGVYEFGIRVVLDEGIEALWDVDGASGLDAEIVSDGVLIGFVPHVSGSESFTEEQLVESIATTRYSAEGLRPPSDTPAPTAPPTGEAAPSPGPAVTPPVARYQRRAHWIRRGNKGGPLR</sequence>
<dbReference type="GeneID" id="95524108"/>
<evidence type="ECO:0000313" key="3">
    <source>
        <dbReference type="Proteomes" id="UP000252698"/>
    </source>
</evidence>
<gene>
    <name evidence="2" type="ORF">C5746_37970</name>
</gene>
<reference evidence="2 3" key="1">
    <citation type="journal article" date="2018" name="Front. Microbiol.">
        <title>Genome Sequencing of Streptomyces atratus SCSIOZH16 and Activation Production of Nocardamine via Metabolic Engineering.</title>
        <authorList>
            <person name="Li Y."/>
            <person name="Zhang C."/>
            <person name="Liu C."/>
            <person name="Ju J."/>
            <person name="Ma J."/>
        </authorList>
    </citation>
    <scope>NUCLEOTIDE SEQUENCE [LARGE SCALE GENOMIC DNA]</scope>
    <source>
        <strain evidence="2 3">SCSIO_ZH16</strain>
    </source>
</reference>
<accession>A0A2Z5JMT1</accession>
<dbReference type="KEGG" id="sata:C5746_37970"/>
<dbReference type="EMBL" id="CP027306">
    <property type="protein sequence ID" value="AXE81767.1"/>
    <property type="molecule type" value="Genomic_DNA"/>
</dbReference>
<dbReference type="RefSeq" id="WP_114248172.1">
    <property type="nucleotide sequence ID" value="NZ_CP027306.1"/>
</dbReference>
<evidence type="ECO:0000313" key="2">
    <source>
        <dbReference type="EMBL" id="AXE81767.1"/>
    </source>
</evidence>
<feature type="compositionally biased region" description="Basic residues" evidence="1">
    <location>
        <begin position="126"/>
        <end position="137"/>
    </location>
</feature>
<name>A0A2Z5JMT1_STRAR</name>
<dbReference type="AlphaFoldDB" id="A0A2Z5JMT1"/>
<evidence type="ECO:0000256" key="1">
    <source>
        <dbReference type="SAM" id="MobiDB-lite"/>
    </source>
</evidence>
<organism evidence="2 3">
    <name type="scientific">Streptomyces atratus</name>
    <dbReference type="NCBI Taxonomy" id="1893"/>
    <lineage>
        <taxon>Bacteria</taxon>
        <taxon>Bacillati</taxon>
        <taxon>Actinomycetota</taxon>
        <taxon>Actinomycetes</taxon>
        <taxon>Kitasatosporales</taxon>
        <taxon>Streptomycetaceae</taxon>
        <taxon>Streptomyces</taxon>
    </lineage>
</organism>
<protein>
    <submittedName>
        <fullName evidence="2">Uncharacterized protein</fullName>
    </submittedName>
</protein>
<feature type="region of interest" description="Disordered" evidence="1">
    <location>
        <begin position="88"/>
        <end position="143"/>
    </location>
</feature>
<dbReference type="Proteomes" id="UP000252698">
    <property type="component" value="Chromosome"/>
</dbReference>
<proteinExistence type="predicted"/>